<evidence type="ECO:0000256" key="3">
    <source>
        <dbReference type="ARBA" id="ARBA00023134"/>
    </source>
</evidence>
<dbReference type="SUPFAM" id="SSF52540">
    <property type="entry name" value="P-loop containing nucleoside triphosphate hydrolases"/>
    <property type="match status" value="1"/>
</dbReference>
<dbReference type="GO" id="GO:0005525">
    <property type="term" value="F:GTP binding"/>
    <property type="evidence" value="ECO:0007669"/>
    <property type="project" value="UniProtKB-KW"/>
</dbReference>
<dbReference type="PANTHER" id="PTHR10903">
    <property type="entry name" value="GTPASE, IMAP FAMILY MEMBER-RELATED"/>
    <property type="match status" value="1"/>
</dbReference>
<evidence type="ECO:0000313" key="6">
    <source>
        <dbReference type="Ensembl" id="ENSMZEP00005033018.1"/>
    </source>
</evidence>
<sequence length="375" mass="41563">MLWGGFSSAGTGKLVRVDGKMDGAKYRAILEENLLESAKDLRLGRRFTFQQDNDPKHKARAPMGWFKTKHIHVLERPSQSPDLNPIQNLWQDLKTAVHKRCPSNLTELELLIVMVGKTGAGKSAAGNIIIERRVFKSTSASSSVTAECQKETSEFGGQALGVVDTPGLFDTKLSQEQVVKEISKCIFFAAPGPHVFLVVIQPNRFTKEEQETVKVIQKIFGDEASRYTMALFTHGDDLEADEVSVEDLINGNKELSDFISQCEGGYHVFNNRRKDSSQVKELLEKINTMVQRNGGSCYSKEMLEEAEKAIKAEMDQLLEENPEMSEEEARRRAERENEFTRACLIGAIILGPLGEALGAGLAAAVVALKNKCVTQ</sequence>
<evidence type="ECO:0000313" key="7">
    <source>
        <dbReference type="Proteomes" id="UP000265160"/>
    </source>
</evidence>
<reference evidence="6" key="2">
    <citation type="submission" date="2025-08" db="UniProtKB">
        <authorList>
            <consortium name="Ensembl"/>
        </authorList>
    </citation>
    <scope>IDENTIFICATION</scope>
</reference>
<dbReference type="FunFam" id="3.40.50.300:FF:000366">
    <property type="entry name" value="GTPase, IMAP family member 2"/>
    <property type="match status" value="1"/>
</dbReference>
<name>A0A3P9DEV9_9CICH</name>
<feature type="coiled-coil region" evidence="4">
    <location>
        <begin position="300"/>
        <end position="327"/>
    </location>
</feature>
<accession>A0A3P9DEV9</accession>
<protein>
    <recommendedName>
        <fullName evidence="5">AIG1-type G domain-containing protein</fullName>
    </recommendedName>
</protein>
<dbReference type="GO" id="GO:0003676">
    <property type="term" value="F:nucleic acid binding"/>
    <property type="evidence" value="ECO:0007669"/>
    <property type="project" value="InterPro"/>
</dbReference>
<reference evidence="6" key="3">
    <citation type="submission" date="2025-09" db="UniProtKB">
        <authorList>
            <consortium name="Ensembl"/>
        </authorList>
    </citation>
    <scope>IDENTIFICATION</scope>
</reference>
<dbReference type="InterPro" id="IPR038717">
    <property type="entry name" value="Tc1-like_DDE_dom"/>
</dbReference>
<dbReference type="InterPro" id="IPR027417">
    <property type="entry name" value="P-loop_NTPase"/>
</dbReference>
<proteinExistence type="inferred from homology"/>
<dbReference type="Gene3D" id="3.30.420.10">
    <property type="entry name" value="Ribonuclease H-like superfamily/Ribonuclease H"/>
    <property type="match status" value="1"/>
</dbReference>
<keyword evidence="7" id="KW-1185">Reference proteome</keyword>
<dbReference type="Pfam" id="PF04548">
    <property type="entry name" value="AIG1"/>
    <property type="match status" value="1"/>
</dbReference>
<dbReference type="AlphaFoldDB" id="A0A3P9DEV9"/>
<dbReference type="InterPro" id="IPR006703">
    <property type="entry name" value="G_AIG1"/>
</dbReference>
<dbReference type="Gene3D" id="3.40.50.300">
    <property type="entry name" value="P-loop containing nucleotide triphosphate hydrolases"/>
    <property type="match status" value="1"/>
</dbReference>
<reference evidence="6 7" key="1">
    <citation type="journal article" date="2014" name="Nature">
        <title>The genomic substrate for adaptive radiation in African cichlid fish.</title>
        <authorList>
            <person name="Brawand D."/>
            <person name="Wagner C.E."/>
            <person name="Li Y.I."/>
            <person name="Malinsky M."/>
            <person name="Keller I."/>
            <person name="Fan S."/>
            <person name="Simakov O."/>
            <person name="Ng A.Y."/>
            <person name="Lim Z.W."/>
            <person name="Bezault E."/>
            <person name="Turner-Maier J."/>
            <person name="Johnson J."/>
            <person name="Alcazar R."/>
            <person name="Noh H.J."/>
            <person name="Russell P."/>
            <person name="Aken B."/>
            <person name="Alfoldi J."/>
            <person name="Amemiya C."/>
            <person name="Azzouzi N."/>
            <person name="Baroiller J.F."/>
            <person name="Barloy-Hubler F."/>
            <person name="Berlin A."/>
            <person name="Bloomquist R."/>
            <person name="Carleton K.L."/>
            <person name="Conte M.A."/>
            <person name="D'Cotta H."/>
            <person name="Eshel O."/>
            <person name="Gaffney L."/>
            <person name="Galibert F."/>
            <person name="Gante H.F."/>
            <person name="Gnerre S."/>
            <person name="Greuter L."/>
            <person name="Guyon R."/>
            <person name="Haddad N.S."/>
            <person name="Haerty W."/>
            <person name="Harris R.M."/>
            <person name="Hofmann H.A."/>
            <person name="Hourlier T."/>
            <person name="Hulata G."/>
            <person name="Jaffe D.B."/>
            <person name="Lara M."/>
            <person name="Lee A.P."/>
            <person name="MacCallum I."/>
            <person name="Mwaiko S."/>
            <person name="Nikaido M."/>
            <person name="Nishihara H."/>
            <person name="Ozouf-Costaz C."/>
            <person name="Penman D.J."/>
            <person name="Przybylski D."/>
            <person name="Rakotomanga M."/>
            <person name="Renn S.C.P."/>
            <person name="Ribeiro F.J."/>
            <person name="Ron M."/>
            <person name="Salzburger W."/>
            <person name="Sanchez-Pulido L."/>
            <person name="Santos M.E."/>
            <person name="Searle S."/>
            <person name="Sharpe T."/>
            <person name="Swofford R."/>
            <person name="Tan F.J."/>
            <person name="Williams L."/>
            <person name="Young S."/>
            <person name="Yin S."/>
            <person name="Okada N."/>
            <person name="Kocher T.D."/>
            <person name="Miska E.A."/>
            <person name="Lander E.S."/>
            <person name="Venkatesh B."/>
            <person name="Fernald R.D."/>
            <person name="Meyer A."/>
            <person name="Ponting C.P."/>
            <person name="Streelman J.T."/>
            <person name="Lindblad-Toh K."/>
            <person name="Seehausen O."/>
            <person name="Di Palma F."/>
        </authorList>
    </citation>
    <scope>NUCLEOTIDE SEQUENCE</scope>
</reference>
<dbReference type="GeneTree" id="ENSGT01120000271858"/>
<dbReference type="InterPro" id="IPR045058">
    <property type="entry name" value="GIMA/IAN/Toc"/>
</dbReference>
<dbReference type="CDD" id="cd01852">
    <property type="entry name" value="AIG1"/>
    <property type="match status" value="1"/>
</dbReference>
<evidence type="ECO:0000256" key="1">
    <source>
        <dbReference type="ARBA" id="ARBA00008535"/>
    </source>
</evidence>
<dbReference type="Pfam" id="PF13358">
    <property type="entry name" value="DDE_3"/>
    <property type="match status" value="1"/>
</dbReference>
<evidence type="ECO:0000256" key="4">
    <source>
        <dbReference type="SAM" id="Coils"/>
    </source>
</evidence>
<feature type="domain" description="AIG1-type G" evidence="5">
    <location>
        <begin position="107"/>
        <end position="307"/>
    </location>
</feature>
<dbReference type="InterPro" id="IPR036397">
    <property type="entry name" value="RNaseH_sf"/>
</dbReference>
<keyword evidence="4" id="KW-0175">Coiled coil</keyword>
<keyword evidence="2" id="KW-0547">Nucleotide-binding</keyword>
<comment type="similarity">
    <text evidence="1">Belongs to the TRAFAC class TrmE-Era-EngA-EngB-Septin-like GTPase superfamily. AIG1/Toc34/Toc159-like paraseptin GTPase family. IAN subfamily.</text>
</comment>
<organism evidence="6 7">
    <name type="scientific">Maylandia zebra</name>
    <name type="common">zebra mbuna</name>
    <dbReference type="NCBI Taxonomy" id="106582"/>
    <lineage>
        <taxon>Eukaryota</taxon>
        <taxon>Metazoa</taxon>
        <taxon>Chordata</taxon>
        <taxon>Craniata</taxon>
        <taxon>Vertebrata</taxon>
        <taxon>Euteleostomi</taxon>
        <taxon>Actinopterygii</taxon>
        <taxon>Neopterygii</taxon>
        <taxon>Teleostei</taxon>
        <taxon>Neoteleostei</taxon>
        <taxon>Acanthomorphata</taxon>
        <taxon>Ovalentaria</taxon>
        <taxon>Cichlomorphae</taxon>
        <taxon>Cichliformes</taxon>
        <taxon>Cichlidae</taxon>
        <taxon>African cichlids</taxon>
        <taxon>Pseudocrenilabrinae</taxon>
        <taxon>Haplochromini</taxon>
        <taxon>Maylandia</taxon>
        <taxon>Maylandia zebra complex</taxon>
    </lineage>
</organism>
<dbReference type="PANTHER" id="PTHR10903:SF186">
    <property type="entry name" value="GTPASE IMAP FAMILY MEMBER 4-LIKE-RELATED"/>
    <property type="match status" value="1"/>
</dbReference>
<dbReference type="STRING" id="106582.ENSMZEP00005033018"/>
<dbReference type="Proteomes" id="UP000265160">
    <property type="component" value="LG10"/>
</dbReference>
<dbReference type="PROSITE" id="PS51720">
    <property type="entry name" value="G_AIG1"/>
    <property type="match status" value="1"/>
</dbReference>
<keyword evidence="3" id="KW-0342">GTP-binding</keyword>
<evidence type="ECO:0000259" key="5">
    <source>
        <dbReference type="PROSITE" id="PS51720"/>
    </source>
</evidence>
<dbReference type="Ensembl" id="ENSMZET00005034109.1">
    <property type="protein sequence ID" value="ENSMZEP00005033018.1"/>
    <property type="gene ID" value="ENSMZEG00005024618.1"/>
</dbReference>
<evidence type="ECO:0000256" key="2">
    <source>
        <dbReference type="ARBA" id="ARBA00022741"/>
    </source>
</evidence>